<keyword evidence="8" id="KW-1185">Reference proteome</keyword>
<keyword evidence="4 6" id="KW-1133">Transmembrane helix</keyword>
<evidence type="ECO:0000256" key="2">
    <source>
        <dbReference type="ARBA" id="ARBA00022475"/>
    </source>
</evidence>
<evidence type="ECO:0000256" key="3">
    <source>
        <dbReference type="ARBA" id="ARBA00022692"/>
    </source>
</evidence>
<evidence type="ECO:0000313" key="8">
    <source>
        <dbReference type="Proteomes" id="UP000077339"/>
    </source>
</evidence>
<keyword evidence="3 6" id="KW-0812">Transmembrane</keyword>
<feature type="transmembrane region" description="Helical" evidence="6">
    <location>
        <begin position="56"/>
        <end position="79"/>
    </location>
</feature>
<dbReference type="InterPro" id="IPR001851">
    <property type="entry name" value="ABC_transp_permease"/>
</dbReference>
<feature type="transmembrane region" description="Helical" evidence="6">
    <location>
        <begin position="192"/>
        <end position="213"/>
    </location>
</feature>
<feature type="transmembrane region" description="Helical" evidence="6">
    <location>
        <begin position="225"/>
        <end position="249"/>
    </location>
</feature>
<dbReference type="PANTHER" id="PTHR43370:SF1">
    <property type="entry name" value="GUANOSINE ABC TRANSPORTER PERMEASE PROTEIN NUPQ"/>
    <property type="match status" value="1"/>
</dbReference>
<dbReference type="GO" id="GO:0022857">
    <property type="term" value="F:transmembrane transporter activity"/>
    <property type="evidence" value="ECO:0007669"/>
    <property type="project" value="InterPro"/>
</dbReference>
<feature type="transmembrane region" description="Helical" evidence="6">
    <location>
        <begin position="269"/>
        <end position="285"/>
    </location>
</feature>
<name>A0A176JSZ0_9BACT</name>
<evidence type="ECO:0000256" key="5">
    <source>
        <dbReference type="ARBA" id="ARBA00023136"/>
    </source>
</evidence>
<accession>A0A176JSZ0</accession>
<reference evidence="7 8" key="1">
    <citation type="submission" date="2014-02" db="EMBL/GenBank/DDBJ databases">
        <title>Kosmotoga genome sequencing.</title>
        <authorList>
            <person name="Pollo S.M."/>
            <person name="Charchuk R."/>
            <person name="Nesbo C.L."/>
        </authorList>
    </citation>
    <scope>NUCLEOTIDE SEQUENCE [LARGE SCALE GENOMIC DNA]</scope>
    <source>
        <strain evidence="7 8">S304</strain>
    </source>
</reference>
<dbReference type="OrthoDB" id="43630at2"/>
<keyword evidence="5 6" id="KW-0472">Membrane</keyword>
<evidence type="ECO:0008006" key="9">
    <source>
        <dbReference type="Google" id="ProtNLM"/>
    </source>
</evidence>
<feature type="transmembrane region" description="Helical" evidence="6">
    <location>
        <begin position="145"/>
        <end position="162"/>
    </location>
</feature>
<feature type="transmembrane region" description="Helical" evidence="6">
    <location>
        <begin position="15"/>
        <end position="35"/>
    </location>
</feature>
<dbReference type="Pfam" id="PF02653">
    <property type="entry name" value="BPD_transp_2"/>
    <property type="match status" value="1"/>
</dbReference>
<sequence length="292" mass="31304">MGEFIHTTMTMMTPILLAALGGLFTELSGLLNIGLEGMMLSSAFLSVYVANISHSILFGIIAGVSLSVILALIMAYLSLNLKANIFIVGLATNLFANGLTVFLLYTLCNSKGTVFFPDAPKLNTIEIPVMHNIPLLGKIISGYNILDYLAVTFVLVCFYVVFKTTYGYHLRAVGKDSQTAVSVGISVYKHRMLAFIISGFFAGLGGASLSLPLQTFVGGMTNGRGWIALVAVVLGRGNPLGIFVASIIFGAASALSNILQVNTELSPKLLLTLPFLVTLIAMILYEKKRTDY</sequence>
<evidence type="ECO:0000256" key="4">
    <source>
        <dbReference type="ARBA" id="ARBA00022989"/>
    </source>
</evidence>
<dbReference type="PANTHER" id="PTHR43370">
    <property type="entry name" value="SUGAR ABC TRANSPORTER INTEGRAL MEMBRANE PROTEIN-RELATED"/>
    <property type="match status" value="1"/>
</dbReference>
<protein>
    <recommendedName>
        <fullName evidence="9">ABC transporter permease</fullName>
    </recommendedName>
</protein>
<dbReference type="Proteomes" id="UP000077339">
    <property type="component" value="Unassembled WGS sequence"/>
</dbReference>
<keyword evidence="2" id="KW-1003">Cell membrane</keyword>
<dbReference type="CDD" id="cd06580">
    <property type="entry name" value="TM_PBP1_transp_TpRbsC_like"/>
    <property type="match status" value="1"/>
</dbReference>
<dbReference type="PATRIC" id="fig|1453497.3.peg.1307"/>
<dbReference type="STRING" id="1453497.AT15_06540"/>
<dbReference type="RefSeq" id="WP_068349260.1">
    <property type="nucleotide sequence ID" value="NZ_JFHK01000036.1"/>
</dbReference>
<comment type="subcellular location">
    <subcellularLocation>
        <location evidence="1">Cell membrane</location>
        <topology evidence="1">Multi-pass membrane protein</topology>
    </subcellularLocation>
</comment>
<gene>
    <name evidence="7" type="ORF">AT15_06540</name>
</gene>
<dbReference type="AlphaFoldDB" id="A0A176JSZ0"/>
<evidence type="ECO:0000256" key="1">
    <source>
        <dbReference type="ARBA" id="ARBA00004651"/>
    </source>
</evidence>
<dbReference type="GO" id="GO:0005886">
    <property type="term" value="C:plasma membrane"/>
    <property type="evidence" value="ECO:0007669"/>
    <property type="project" value="UniProtKB-SubCell"/>
</dbReference>
<proteinExistence type="predicted"/>
<comment type="caution">
    <text evidence="7">The sequence shown here is derived from an EMBL/GenBank/DDBJ whole genome shotgun (WGS) entry which is preliminary data.</text>
</comment>
<dbReference type="EMBL" id="JFHK01000036">
    <property type="protein sequence ID" value="OAA26335.1"/>
    <property type="molecule type" value="Genomic_DNA"/>
</dbReference>
<organism evidence="7 8">
    <name type="scientific">Kosmotoga arenicorallina S304</name>
    <dbReference type="NCBI Taxonomy" id="1453497"/>
    <lineage>
        <taxon>Bacteria</taxon>
        <taxon>Thermotogati</taxon>
        <taxon>Thermotogota</taxon>
        <taxon>Thermotogae</taxon>
        <taxon>Kosmotogales</taxon>
        <taxon>Kosmotogaceae</taxon>
        <taxon>Kosmotoga</taxon>
    </lineage>
</organism>
<evidence type="ECO:0000256" key="6">
    <source>
        <dbReference type="SAM" id="Phobius"/>
    </source>
</evidence>
<feature type="transmembrane region" description="Helical" evidence="6">
    <location>
        <begin position="85"/>
        <end position="107"/>
    </location>
</feature>
<evidence type="ECO:0000313" key="7">
    <source>
        <dbReference type="EMBL" id="OAA26335.1"/>
    </source>
</evidence>